<evidence type="ECO:0000256" key="9">
    <source>
        <dbReference type="ARBA" id="ARBA00023136"/>
    </source>
</evidence>
<dbReference type="GO" id="GO:0015031">
    <property type="term" value="P:protein transport"/>
    <property type="evidence" value="ECO:0007669"/>
    <property type="project" value="UniProtKB-KW"/>
</dbReference>
<keyword evidence="10" id="KW-1006">Bacterial flagellum protein export</keyword>
<keyword evidence="5" id="KW-1003">Cell membrane</keyword>
<reference evidence="12" key="1">
    <citation type="submission" date="2016-09" db="EMBL/GenBank/DDBJ databases">
        <authorList>
            <person name="Wan X."/>
            <person name="Hou S."/>
        </authorList>
    </citation>
    <scope>NUCLEOTIDE SEQUENCE [LARGE SCALE GENOMIC DNA]</scope>
    <source>
        <strain evidence="12">KH87</strain>
    </source>
</reference>
<comment type="similarity">
    <text evidence="2">Belongs to the FliJ family.</text>
</comment>
<dbReference type="EMBL" id="MKEK01000001">
    <property type="protein sequence ID" value="OEY70283.1"/>
    <property type="molecule type" value="Genomic_DNA"/>
</dbReference>
<evidence type="ECO:0000256" key="8">
    <source>
        <dbReference type="ARBA" id="ARBA00022927"/>
    </source>
</evidence>
<keyword evidence="8" id="KW-0653">Protein transport</keyword>
<comment type="caution">
    <text evidence="11">The sequence shown here is derived from an EMBL/GenBank/DDBJ whole genome shotgun (WGS) entry which is preliminary data.</text>
</comment>
<gene>
    <name evidence="11" type="ORF">BI198_12410</name>
</gene>
<evidence type="ECO:0000256" key="7">
    <source>
        <dbReference type="ARBA" id="ARBA00022795"/>
    </source>
</evidence>
<dbReference type="Proteomes" id="UP000242258">
    <property type="component" value="Unassembled WGS sequence"/>
</dbReference>
<dbReference type="AlphaFoldDB" id="A0A1E7Q884"/>
<dbReference type="NCBIfam" id="TIGR02473">
    <property type="entry name" value="flagell_FliJ"/>
    <property type="match status" value="1"/>
</dbReference>
<dbReference type="InterPro" id="IPR052570">
    <property type="entry name" value="FliJ"/>
</dbReference>
<keyword evidence="11" id="KW-0966">Cell projection</keyword>
<evidence type="ECO:0000256" key="5">
    <source>
        <dbReference type="ARBA" id="ARBA00022475"/>
    </source>
</evidence>
<keyword evidence="12" id="KW-1185">Reference proteome</keyword>
<dbReference type="OrthoDB" id="7063004at2"/>
<dbReference type="GO" id="GO:0006935">
    <property type="term" value="P:chemotaxis"/>
    <property type="evidence" value="ECO:0007669"/>
    <property type="project" value="UniProtKB-KW"/>
</dbReference>
<evidence type="ECO:0000313" key="11">
    <source>
        <dbReference type="EMBL" id="OEY70283.1"/>
    </source>
</evidence>
<sequence>MINHRFAMLIKVQQQREEKLQAQFINAQQFYQQTEQKYQGLANYRTEYILQSQQQGSSGLQSRQYNQFVSFIGKLDQALVQQTKAMHQARQVAEQRKQTWLEMQKKRKALELLVQREQTAALQQQMKQEQKTADEYASQLFMRRLALEKSAENS</sequence>
<comment type="subcellular location">
    <subcellularLocation>
        <location evidence="1">Cell membrane</location>
        <topology evidence="1">Peripheral membrane protein</topology>
        <orientation evidence="1">Cytoplasmic side</orientation>
    </subcellularLocation>
</comment>
<proteinExistence type="inferred from homology"/>
<dbReference type="STRING" id="1628148.BI198_12410"/>
<dbReference type="Pfam" id="PF02050">
    <property type="entry name" value="FliJ"/>
    <property type="match status" value="1"/>
</dbReference>
<dbReference type="GO" id="GO:0009288">
    <property type="term" value="C:bacterial-type flagellum"/>
    <property type="evidence" value="ECO:0007669"/>
    <property type="project" value="InterPro"/>
</dbReference>
<keyword evidence="9" id="KW-0472">Membrane</keyword>
<keyword evidence="11" id="KW-0282">Flagellum</keyword>
<evidence type="ECO:0000256" key="1">
    <source>
        <dbReference type="ARBA" id="ARBA00004413"/>
    </source>
</evidence>
<dbReference type="PANTHER" id="PTHR38786">
    <property type="entry name" value="FLAGELLAR FLIJ PROTEIN"/>
    <property type="match status" value="1"/>
</dbReference>
<dbReference type="InterPro" id="IPR018006">
    <property type="entry name" value="Flag_FliJ_proteobac"/>
</dbReference>
<dbReference type="GO" id="GO:0003774">
    <property type="term" value="F:cytoskeletal motor activity"/>
    <property type="evidence" value="ECO:0007669"/>
    <property type="project" value="InterPro"/>
</dbReference>
<dbReference type="GO" id="GO:0071973">
    <property type="term" value="P:bacterial-type flagellum-dependent cell motility"/>
    <property type="evidence" value="ECO:0007669"/>
    <property type="project" value="InterPro"/>
</dbReference>
<evidence type="ECO:0000256" key="3">
    <source>
        <dbReference type="ARBA" id="ARBA00020392"/>
    </source>
</evidence>
<dbReference type="Gene3D" id="1.10.287.1700">
    <property type="match status" value="1"/>
</dbReference>
<evidence type="ECO:0000313" key="12">
    <source>
        <dbReference type="Proteomes" id="UP000242258"/>
    </source>
</evidence>
<keyword evidence="6" id="KW-0145">Chemotaxis</keyword>
<name>A0A1E7Q884_9GAMM</name>
<dbReference type="InterPro" id="IPR053716">
    <property type="entry name" value="Flag_assembly_chemotaxis_eff"/>
</dbReference>
<evidence type="ECO:0000256" key="6">
    <source>
        <dbReference type="ARBA" id="ARBA00022500"/>
    </source>
</evidence>
<dbReference type="PANTHER" id="PTHR38786:SF1">
    <property type="entry name" value="FLAGELLAR FLIJ PROTEIN"/>
    <property type="match status" value="1"/>
</dbReference>
<keyword evidence="7" id="KW-1005">Bacterial flagellum biogenesis</keyword>
<evidence type="ECO:0000256" key="10">
    <source>
        <dbReference type="ARBA" id="ARBA00023225"/>
    </source>
</evidence>
<dbReference type="GO" id="GO:0005886">
    <property type="term" value="C:plasma membrane"/>
    <property type="evidence" value="ECO:0007669"/>
    <property type="project" value="UniProtKB-SubCell"/>
</dbReference>
<accession>A0A1E7Q884</accession>
<keyword evidence="11" id="KW-0969">Cilium</keyword>
<keyword evidence="4" id="KW-0813">Transport</keyword>
<dbReference type="GO" id="GO:0044781">
    <property type="term" value="P:bacterial-type flagellum organization"/>
    <property type="evidence" value="ECO:0007669"/>
    <property type="project" value="UniProtKB-KW"/>
</dbReference>
<dbReference type="RefSeq" id="WP_070049837.1">
    <property type="nucleotide sequence ID" value="NZ_CBCSDO010000008.1"/>
</dbReference>
<dbReference type="InterPro" id="IPR012823">
    <property type="entry name" value="Flagell_FliJ"/>
</dbReference>
<organism evidence="11 12">
    <name type="scientific">Rheinheimera salexigens</name>
    <dbReference type="NCBI Taxonomy" id="1628148"/>
    <lineage>
        <taxon>Bacteria</taxon>
        <taxon>Pseudomonadati</taxon>
        <taxon>Pseudomonadota</taxon>
        <taxon>Gammaproteobacteria</taxon>
        <taxon>Chromatiales</taxon>
        <taxon>Chromatiaceae</taxon>
        <taxon>Rheinheimera</taxon>
    </lineage>
</organism>
<evidence type="ECO:0000256" key="2">
    <source>
        <dbReference type="ARBA" id="ARBA00010004"/>
    </source>
</evidence>
<dbReference type="PRINTS" id="PR01004">
    <property type="entry name" value="FLGFLIJ"/>
</dbReference>
<evidence type="ECO:0000256" key="4">
    <source>
        <dbReference type="ARBA" id="ARBA00022448"/>
    </source>
</evidence>
<protein>
    <recommendedName>
        <fullName evidence="3">Flagellar FliJ protein</fullName>
    </recommendedName>
</protein>